<dbReference type="InterPro" id="IPR036259">
    <property type="entry name" value="MFS_trans_sf"/>
</dbReference>
<dbReference type="Pfam" id="PF07690">
    <property type="entry name" value="MFS_1"/>
    <property type="match status" value="1"/>
</dbReference>
<feature type="transmembrane region" description="Helical" evidence="7">
    <location>
        <begin position="240"/>
        <end position="259"/>
    </location>
</feature>
<evidence type="ECO:0000256" key="7">
    <source>
        <dbReference type="SAM" id="Phobius"/>
    </source>
</evidence>
<evidence type="ECO:0000313" key="9">
    <source>
        <dbReference type="EMBL" id="MDA0140333.1"/>
    </source>
</evidence>
<organism evidence="9 10">
    <name type="scientific">Solirubrobacter deserti</name>
    <dbReference type="NCBI Taxonomy" id="2282478"/>
    <lineage>
        <taxon>Bacteria</taxon>
        <taxon>Bacillati</taxon>
        <taxon>Actinomycetota</taxon>
        <taxon>Thermoleophilia</taxon>
        <taxon>Solirubrobacterales</taxon>
        <taxon>Solirubrobacteraceae</taxon>
        <taxon>Solirubrobacter</taxon>
    </lineage>
</organism>
<proteinExistence type="inferred from homology"/>
<comment type="similarity">
    <text evidence="2">Belongs to the major facilitator superfamily. Nitrate/nitrite porter (TC 2.A.1.8) family.</text>
</comment>
<feature type="transmembrane region" description="Helical" evidence="7">
    <location>
        <begin position="271"/>
        <end position="290"/>
    </location>
</feature>
<comment type="caution">
    <text evidence="9">The sequence shown here is derived from an EMBL/GenBank/DDBJ whole genome shotgun (WGS) entry which is preliminary data.</text>
</comment>
<feature type="transmembrane region" description="Helical" evidence="7">
    <location>
        <begin position="78"/>
        <end position="97"/>
    </location>
</feature>
<reference evidence="9" key="1">
    <citation type="submission" date="2022-10" db="EMBL/GenBank/DDBJ databases">
        <title>The WGS of Solirubrobacter sp. CPCC 204708.</title>
        <authorList>
            <person name="Jiang Z."/>
        </authorList>
    </citation>
    <scope>NUCLEOTIDE SEQUENCE</scope>
    <source>
        <strain evidence="9">CPCC 204708</strain>
    </source>
</reference>
<keyword evidence="5" id="KW-0534">Nitrate assimilation</keyword>
<protein>
    <submittedName>
        <fullName evidence="9">MFS transporter</fullName>
    </submittedName>
</protein>
<keyword evidence="6 7" id="KW-0472">Membrane</keyword>
<evidence type="ECO:0000256" key="1">
    <source>
        <dbReference type="ARBA" id="ARBA00004651"/>
    </source>
</evidence>
<evidence type="ECO:0000313" key="10">
    <source>
        <dbReference type="Proteomes" id="UP001147700"/>
    </source>
</evidence>
<dbReference type="PANTHER" id="PTHR23515">
    <property type="entry name" value="HIGH-AFFINITY NITRATE TRANSPORTER 2.3"/>
    <property type="match status" value="1"/>
</dbReference>
<feature type="transmembrane region" description="Helical" evidence="7">
    <location>
        <begin position="213"/>
        <end position="234"/>
    </location>
</feature>
<dbReference type="SUPFAM" id="SSF103473">
    <property type="entry name" value="MFS general substrate transporter"/>
    <property type="match status" value="1"/>
</dbReference>
<feature type="domain" description="Major facilitator superfamily (MFS) profile" evidence="8">
    <location>
        <begin position="11"/>
        <end position="387"/>
    </location>
</feature>
<feature type="transmembrane region" description="Helical" evidence="7">
    <location>
        <begin position="135"/>
        <end position="155"/>
    </location>
</feature>
<evidence type="ECO:0000256" key="2">
    <source>
        <dbReference type="ARBA" id="ARBA00008432"/>
    </source>
</evidence>
<name>A0ABT4RP42_9ACTN</name>
<feature type="transmembrane region" description="Helical" evidence="7">
    <location>
        <begin position="363"/>
        <end position="382"/>
    </location>
</feature>
<dbReference type="Gene3D" id="1.20.1250.20">
    <property type="entry name" value="MFS general substrate transporter like domains"/>
    <property type="match status" value="1"/>
</dbReference>
<feature type="transmembrane region" description="Helical" evidence="7">
    <location>
        <begin position="103"/>
        <end position="123"/>
    </location>
</feature>
<feature type="transmembrane region" description="Helical" evidence="7">
    <location>
        <begin position="49"/>
        <end position="66"/>
    </location>
</feature>
<evidence type="ECO:0000256" key="3">
    <source>
        <dbReference type="ARBA" id="ARBA00022692"/>
    </source>
</evidence>
<dbReference type="InterPro" id="IPR011701">
    <property type="entry name" value="MFS"/>
</dbReference>
<comment type="subcellular location">
    <subcellularLocation>
        <location evidence="1">Cell membrane</location>
        <topology evidence="1">Multi-pass membrane protein</topology>
    </subcellularLocation>
</comment>
<feature type="transmembrane region" description="Helical" evidence="7">
    <location>
        <begin position="296"/>
        <end position="317"/>
    </location>
</feature>
<keyword evidence="10" id="KW-1185">Reference proteome</keyword>
<keyword evidence="4 7" id="KW-1133">Transmembrane helix</keyword>
<evidence type="ECO:0000259" key="8">
    <source>
        <dbReference type="PROSITE" id="PS50850"/>
    </source>
</evidence>
<evidence type="ECO:0000256" key="4">
    <source>
        <dbReference type="ARBA" id="ARBA00022989"/>
    </source>
</evidence>
<evidence type="ECO:0000256" key="5">
    <source>
        <dbReference type="ARBA" id="ARBA00023063"/>
    </source>
</evidence>
<dbReference type="InterPro" id="IPR044772">
    <property type="entry name" value="NO3_transporter"/>
</dbReference>
<sequence>MREFRRAGHTPSLVAALLHFDVSFMIWVILGALGAYIAEDLGLTAAEKGVLVATPLLSAAVCRVTFGVLADRFGPRRIGTLSMSIVVLPLLWGWLGANSMNELLGVGVLLGVAGASFAISLPLASRWYPPQYQGLAMGIAGAGNSGTVACALLAPRLAEQVGWHGVMGLALIPVGLVLIGFRLLAKEPPAPARRLTLGAFAEMLGESDTWKLCALYAVTFGGFVGLSSFLPIFFHDEYGLSKVDAASLAAIGGAAGSFVRPFGGHLADRLGGTRVLTVVYGVAAPLLLALSTMPSLLWAGIGFPIVMAFLGLGNGATFQLVGLRFHARIGVVTGLVGAAGGLGGFMLPIALGSLHDSFGGYGAGLSLAAAVVFVAFIGVNVVRVAWRRGWGATAEAPV</sequence>
<keyword evidence="3 7" id="KW-0812">Transmembrane</keyword>
<accession>A0ABT4RP42</accession>
<dbReference type="InterPro" id="IPR020846">
    <property type="entry name" value="MFS_dom"/>
</dbReference>
<dbReference type="Proteomes" id="UP001147700">
    <property type="component" value="Unassembled WGS sequence"/>
</dbReference>
<dbReference type="PROSITE" id="PS50850">
    <property type="entry name" value="MFS"/>
    <property type="match status" value="1"/>
</dbReference>
<feature type="transmembrane region" description="Helical" evidence="7">
    <location>
        <begin position="329"/>
        <end position="351"/>
    </location>
</feature>
<feature type="transmembrane region" description="Helical" evidence="7">
    <location>
        <begin position="161"/>
        <end position="185"/>
    </location>
</feature>
<gene>
    <name evidence="9" type="ORF">OJ962_22740</name>
</gene>
<evidence type="ECO:0000256" key="6">
    <source>
        <dbReference type="ARBA" id="ARBA00023136"/>
    </source>
</evidence>
<feature type="transmembrane region" description="Helical" evidence="7">
    <location>
        <begin position="12"/>
        <end position="37"/>
    </location>
</feature>
<dbReference type="EMBL" id="JAPCID010000037">
    <property type="protein sequence ID" value="MDA0140333.1"/>
    <property type="molecule type" value="Genomic_DNA"/>
</dbReference>